<evidence type="ECO:0000313" key="1">
    <source>
        <dbReference type="EMBL" id="AEB13479.1"/>
    </source>
</evidence>
<dbReference type="EMBL" id="CP002631">
    <property type="protein sequence ID" value="AEB13479.1"/>
    <property type="molecule type" value="Genomic_DNA"/>
</dbReference>
<protein>
    <submittedName>
        <fullName evidence="1">Uncharacterized protein</fullName>
    </submittedName>
</protein>
<dbReference type="Proteomes" id="UP000006852">
    <property type="component" value="Chromosome"/>
</dbReference>
<proteinExistence type="predicted"/>
<dbReference type="KEGG" id="tsu:Tresu_0533"/>
<keyword evidence="2" id="KW-1185">Reference proteome</keyword>
<sequence>MFGLKLKNWKALGVFLFLFVFLGTEVFSHASGTVEECSFGVFRSQYGDMFDVRYWQNQLDDNYYFHTGLYDDAINFAWAANFLGIYWGAGYNAKIMNHKAWPHNLTDMDVCIMAGIPSLGLGVRASYYDKNVYKGLGTAAPKVEIGKTFESVPIKLGFEAEGKFRYWKSLCLDVAQIPFILKLDFSPDGMRGVGGTYTVMPTLKYPSAVNEVSGLAPMQGFSFWAGWKWNILDNLKFGLRPSFMMNFNCVNTADNSVNKRISELEEDGVGRVVENTNWIPENGNTEWRVSVPFSALYDVTENVQFIVGFKCGFYWANFDHMSEMHSGGRNLHGTVNETGFALGVKAEMNENAVFQIGASYTRQLSLNPEGNTTGSPKDYETDAPNVSLSNLFDQPVTASLTLRF</sequence>
<reference evidence="1 2" key="1">
    <citation type="journal article" date="2011" name="Stand. Genomic Sci.">
        <title>Complete genome sequence of Treponema succinifaciens type strain (6091).</title>
        <authorList>
            <person name="Han C."/>
            <person name="Gronow S."/>
            <person name="Teshima H."/>
            <person name="Lapidus A."/>
            <person name="Nolan M."/>
            <person name="Lucas S."/>
            <person name="Hammon N."/>
            <person name="Deshpande S."/>
            <person name="Cheng J.F."/>
            <person name="Zeytun A."/>
            <person name="Tapia R."/>
            <person name="Goodwin L."/>
            <person name="Pitluck S."/>
            <person name="Liolios K."/>
            <person name="Pagani I."/>
            <person name="Ivanova N."/>
            <person name="Mavromatis K."/>
            <person name="Mikhailova N."/>
            <person name="Huntemann M."/>
            <person name="Pati A."/>
            <person name="Chen A."/>
            <person name="Palaniappan K."/>
            <person name="Land M."/>
            <person name="Hauser L."/>
            <person name="Brambilla E.M."/>
            <person name="Rohde M."/>
            <person name="Goker M."/>
            <person name="Woyke T."/>
            <person name="Bristow J."/>
            <person name="Eisen J.A."/>
            <person name="Markowitz V."/>
            <person name="Hugenholtz P."/>
            <person name="Kyrpides N.C."/>
            <person name="Klenk H.P."/>
            <person name="Detter J.C."/>
        </authorList>
    </citation>
    <scope>NUCLEOTIDE SEQUENCE [LARGE SCALE GENOMIC DNA]</scope>
    <source>
        <strain evidence="2">ATCC 33096 / DSM 2489 / 6091</strain>
    </source>
</reference>
<dbReference type="HOGENOM" id="CLU_681426_0_0_12"/>
<dbReference type="GeneID" id="302997740"/>
<accession>F2NRD7</accession>
<gene>
    <name evidence="1" type="ordered locus">Tresu_0533</name>
</gene>
<dbReference type="RefSeq" id="WP_013700786.1">
    <property type="nucleotide sequence ID" value="NC_015385.1"/>
</dbReference>
<organism evidence="1 2">
    <name type="scientific">Treponema succinifaciens (strain ATCC 33096 / DSM 2489 / 6091)</name>
    <dbReference type="NCBI Taxonomy" id="869209"/>
    <lineage>
        <taxon>Bacteria</taxon>
        <taxon>Pseudomonadati</taxon>
        <taxon>Spirochaetota</taxon>
        <taxon>Spirochaetia</taxon>
        <taxon>Spirochaetales</taxon>
        <taxon>Treponemataceae</taxon>
        <taxon>Treponema</taxon>
    </lineage>
</organism>
<name>F2NRD7_TRES6</name>
<reference evidence="2" key="2">
    <citation type="submission" date="2011-04" db="EMBL/GenBank/DDBJ databases">
        <title>The complete genome of chromosome of Treponema succinifaciens DSM 2489.</title>
        <authorList>
            <person name="Lucas S."/>
            <person name="Copeland A."/>
            <person name="Lapidus A."/>
            <person name="Bruce D."/>
            <person name="Goodwin L."/>
            <person name="Pitluck S."/>
            <person name="Peters L."/>
            <person name="Kyrpides N."/>
            <person name="Mavromatis K."/>
            <person name="Ivanova N."/>
            <person name="Ovchinnikova G."/>
            <person name="Teshima H."/>
            <person name="Detter J.C."/>
            <person name="Tapia R."/>
            <person name="Han C."/>
            <person name="Land M."/>
            <person name="Hauser L."/>
            <person name="Markowitz V."/>
            <person name="Cheng J.-F."/>
            <person name="Hugenholtz P."/>
            <person name="Woyke T."/>
            <person name="Wu D."/>
            <person name="Gronow S."/>
            <person name="Wellnitz S."/>
            <person name="Brambilla E."/>
            <person name="Klenk H.-P."/>
            <person name="Eisen J.A."/>
        </authorList>
    </citation>
    <scope>NUCLEOTIDE SEQUENCE [LARGE SCALE GENOMIC DNA]</scope>
    <source>
        <strain evidence="2">ATCC 33096 / DSM 2489 / 6091</strain>
    </source>
</reference>
<dbReference type="AlphaFoldDB" id="F2NRD7"/>
<evidence type="ECO:0000313" key="2">
    <source>
        <dbReference type="Proteomes" id="UP000006852"/>
    </source>
</evidence>